<dbReference type="AlphaFoldDB" id="A0A8X6FM30"/>
<name>A0A8X6FM30_TRICU</name>
<sequence length="40" mass="4276">MRIGSFEKKEALDGSSPIPSWMADVIVSAVGGLALNEDRK</sequence>
<gene>
    <name evidence="1" type="ORF">TNCT_104211</name>
</gene>
<organism evidence="1 2">
    <name type="scientific">Trichonephila clavata</name>
    <name type="common">Joro spider</name>
    <name type="synonym">Nephila clavata</name>
    <dbReference type="NCBI Taxonomy" id="2740835"/>
    <lineage>
        <taxon>Eukaryota</taxon>
        <taxon>Metazoa</taxon>
        <taxon>Ecdysozoa</taxon>
        <taxon>Arthropoda</taxon>
        <taxon>Chelicerata</taxon>
        <taxon>Arachnida</taxon>
        <taxon>Araneae</taxon>
        <taxon>Araneomorphae</taxon>
        <taxon>Entelegynae</taxon>
        <taxon>Araneoidea</taxon>
        <taxon>Nephilidae</taxon>
        <taxon>Trichonephila</taxon>
    </lineage>
</organism>
<protein>
    <submittedName>
        <fullName evidence="1">Uncharacterized protein</fullName>
    </submittedName>
</protein>
<dbReference type="Proteomes" id="UP000887116">
    <property type="component" value="Unassembled WGS sequence"/>
</dbReference>
<evidence type="ECO:0000313" key="1">
    <source>
        <dbReference type="EMBL" id="GFQ83768.1"/>
    </source>
</evidence>
<proteinExistence type="predicted"/>
<accession>A0A8X6FM30</accession>
<comment type="caution">
    <text evidence="1">The sequence shown here is derived from an EMBL/GenBank/DDBJ whole genome shotgun (WGS) entry which is preliminary data.</text>
</comment>
<reference evidence="1" key="1">
    <citation type="submission" date="2020-07" db="EMBL/GenBank/DDBJ databases">
        <title>Multicomponent nature underlies the extraordinary mechanical properties of spider dragline silk.</title>
        <authorList>
            <person name="Kono N."/>
            <person name="Nakamura H."/>
            <person name="Mori M."/>
            <person name="Yoshida Y."/>
            <person name="Ohtoshi R."/>
            <person name="Malay A.D."/>
            <person name="Moran D.A.P."/>
            <person name="Tomita M."/>
            <person name="Numata K."/>
            <person name="Arakawa K."/>
        </authorList>
    </citation>
    <scope>NUCLEOTIDE SEQUENCE</scope>
</reference>
<keyword evidence="2" id="KW-1185">Reference proteome</keyword>
<evidence type="ECO:0000313" key="2">
    <source>
        <dbReference type="Proteomes" id="UP000887116"/>
    </source>
</evidence>
<dbReference type="EMBL" id="BMAO01002850">
    <property type="protein sequence ID" value="GFQ83768.1"/>
    <property type="molecule type" value="Genomic_DNA"/>
</dbReference>
<feature type="non-terminal residue" evidence="1">
    <location>
        <position position="40"/>
    </location>
</feature>